<dbReference type="InterPro" id="IPR050417">
    <property type="entry name" value="Sugar_Epim/Isomerase"/>
</dbReference>
<dbReference type="PROSITE" id="PS51318">
    <property type="entry name" value="TAT"/>
    <property type="match status" value="1"/>
</dbReference>
<accession>K7AH23</accession>
<feature type="chain" id="PRO_5003899101" evidence="2">
    <location>
        <begin position="21"/>
        <end position="299"/>
    </location>
</feature>
<evidence type="ECO:0000256" key="2">
    <source>
        <dbReference type="SAM" id="SignalP"/>
    </source>
</evidence>
<dbReference type="RefSeq" id="WP_007106335.1">
    <property type="nucleotide sequence ID" value="NZ_BAER01000113.1"/>
</dbReference>
<sequence length="299" mass="33046">MNNPRRSMLKGMALTSAALAAGTVVSGCASTAKEAGKAAMPHYKGNINHSVARWTYGDLSVEELCQVVKSLGFSAIDLIGPDEWPILKRYGIDSSMCNGAELNLVDGFIHPQFHDELEKRYLKHIDLVAEAGYKNLICFSGNARGMSKEQGLKNAVAGLKRIMPYAEEKGVIIQMELFNSRIDHPDCMADSSQWGVALCKALGSPNFKLLFDIYHMQINEGDIIRTIQDHHQYFGHYHTAGVPGRHEIGDNQELYYPAIARAIKDVGFSGYLAQEFIPTPETKIGKIESLRDAIKICDV</sequence>
<keyword evidence="1 4" id="KW-0413">Isomerase</keyword>
<feature type="signal peptide" evidence="2">
    <location>
        <begin position="1"/>
        <end position="20"/>
    </location>
</feature>
<dbReference type="PANTHER" id="PTHR43489">
    <property type="entry name" value="ISOMERASE"/>
    <property type="match status" value="1"/>
</dbReference>
<keyword evidence="2" id="KW-0732">Signal</keyword>
<comment type="caution">
    <text evidence="4">The sequence shown here is derived from an EMBL/GenBank/DDBJ whole genome shotgun (WGS) entry which is preliminary data.</text>
</comment>
<evidence type="ECO:0000313" key="4">
    <source>
        <dbReference type="EMBL" id="GAC34570.1"/>
    </source>
</evidence>
<gene>
    <name evidence="4" type="primary">gip</name>
    <name evidence="4" type="ORF">GPLA_3685</name>
</gene>
<organism evidence="4 5">
    <name type="scientific">Paraglaciecola polaris LMG 21857</name>
    <dbReference type="NCBI Taxonomy" id="1129793"/>
    <lineage>
        <taxon>Bacteria</taxon>
        <taxon>Pseudomonadati</taxon>
        <taxon>Pseudomonadota</taxon>
        <taxon>Gammaproteobacteria</taxon>
        <taxon>Alteromonadales</taxon>
        <taxon>Alteromonadaceae</taxon>
        <taxon>Paraglaciecola</taxon>
    </lineage>
</organism>
<evidence type="ECO:0000256" key="1">
    <source>
        <dbReference type="ARBA" id="ARBA00023235"/>
    </source>
</evidence>
<dbReference type="GO" id="GO:0008903">
    <property type="term" value="F:hydroxypyruvate isomerase activity"/>
    <property type="evidence" value="ECO:0007669"/>
    <property type="project" value="UniProtKB-EC"/>
</dbReference>
<dbReference type="Gene3D" id="3.20.20.150">
    <property type="entry name" value="Divalent-metal-dependent TIM barrel enzymes"/>
    <property type="match status" value="1"/>
</dbReference>
<keyword evidence="4" id="KW-0670">Pyruvate</keyword>
<dbReference type="Proteomes" id="UP000006322">
    <property type="component" value="Unassembled WGS sequence"/>
</dbReference>
<proteinExistence type="predicted"/>
<dbReference type="SUPFAM" id="SSF51658">
    <property type="entry name" value="Xylose isomerase-like"/>
    <property type="match status" value="1"/>
</dbReference>
<dbReference type="STRING" id="1129793.GPLA_3685"/>
<dbReference type="PANTHER" id="PTHR43489:SF3">
    <property type="entry name" value="XYLOSE ISOMERASE DOMAIN PROTEIN TIM BARREL"/>
    <property type="match status" value="1"/>
</dbReference>
<name>K7AH23_9ALTE</name>
<dbReference type="InterPro" id="IPR013022">
    <property type="entry name" value="Xyl_isomerase-like_TIM-brl"/>
</dbReference>
<feature type="domain" description="Xylose isomerase-like TIM barrel" evidence="3">
    <location>
        <begin position="119"/>
        <end position="277"/>
    </location>
</feature>
<dbReference type="EC" id="5.3.1.22" evidence="4"/>
<dbReference type="PROSITE" id="PS51257">
    <property type="entry name" value="PROKAR_LIPOPROTEIN"/>
    <property type="match status" value="1"/>
</dbReference>
<dbReference type="OrthoDB" id="9786584at2"/>
<dbReference type="Pfam" id="PF01261">
    <property type="entry name" value="AP_endonuc_2"/>
    <property type="match status" value="1"/>
</dbReference>
<protein>
    <submittedName>
        <fullName evidence="4">Hydroxypyruvate isomerase</fullName>
        <ecNumber evidence="4">5.3.1.22</ecNumber>
    </submittedName>
</protein>
<dbReference type="InterPro" id="IPR036237">
    <property type="entry name" value="Xyl_isomerase-like_sf"/>
</dbReference>
<evidence type="ECO:0000313" key="5">
    <source>
        <dbReference type="Proteomes" id="UP000006322"/>
    </source>
</evidence>
<dbReference type="AlphaFoldDB" id="K7AH23"/>
<dbReference type="InterPro" id="IPR006311">
    <property type="entry name" value="TAT_signal"/>
</dbReference>
<dbReference type="EMBL" id="BAER01000113">
    <property type="protein sequence ID" value="GAC34570.1"/>
    <property type="molecule type" value="Genomic_DNA"/>
</dbReference>
<keyword evidence="5" id="KW-1185">Reference proteome</keyword>
<evidence type="ECO:0000259" key="3">
    <source>
        <dbReference type="Pfam" id="PF01261"/>
    </source>
</evidence>
<reference evidence="5" key="1">
    <citation type="journal article" date="2014" name="Environ. Microbiol.">
        <title>Comparative genomics of the marine bacterial genus Glaciecola reveals the high degree of genomic diversity and genomic characteristic for cold adaptation.</title>
        <authorList>
            <person name="Qin Q.L."/>
            <person name="Xie B.B."/>
            <person name="Yu Y."/>
            <person name="Shu Y.L."/>
            <person name="Rong J.C."/>
            <person name="Zhang Y.J."/>
            <person name="Zhao D.L."/>
            <person name="Chen X.L."/>
            <person name="Zhang X.Y."/>
            <person name="Chen B."/>
            <person name="Zhou B.C."/>
            <person name="Zhang Y.Z."/>
        </authorList>
    </citation>
    <scope>NUCLEOTIDE SEQUENCE [LARGE SCALE GENOMIC DNA]</scope>
    <source>
        <strain evidence="5">LMG 21857</strain>
    </source>
</reference>